<name>A0ABS2P3A4_9BACI</name>
<organism evidence="2 3">
    <name type="scientific">Sutcliffiella tianshenii</name>
    <dbReference type="NCBI Taxonomy" id="1463404"/>
    <lineage>
        <taxon>Bacteria</taxon>
        <taxon>Bacillati</taxon>
        <taxon>Bacillota</taxon>
        <taxon>Bacilli</taxon>
        <taxon>Bacillales</taxon>
        <taxon>Bacillaceae</taxon>
        <taxon>Sutcliffiella</taxon>
    </lineage>
</organism>
<proteinExistence type="predicted"/>
<reference evidence="2 3" key="1">
    <citation type="submission" date="2021-01" db="EMBL/GenBank/DDBJ databases">
        <title>Genomic Encyclopedia of Type Strains, Phase IV (KMG-IV): sequencing the most valuable type-strain genomes for metagenomic binning, comparative biology and taxonomic classification.</title>
        <authorList>
            <person name="Goeker M."/>
        </authorList>
    </citation>
    <scope>NUCLEOTIDE SEQUENCE [LARGE SCALE GENOMIC DNA]</scope>
    <source>
        <strain evidence="2 3">DSM 25879</strain>
    </source>
</reference>
<dbReference type="RefSeq" id="WP_204418146.1">
    <property type="nucleotide sequence ID" value="NZ_JAFBED010000007.1"/>
</dbReference>
<dbReference type="GO" id="GO:0051301">
    <property type="term" value="P:cell division"/>
    <property type="evidence" value="ECO:0007669"/>
    <property type="project" value="UniProtKB-KW"/>
</dbReference>
<keyword evidence="2" id="KW-0131">Cell cycle</keyword>
<dbReference type="SUPFAM" id="SSF53067">
    <property type="entry name" value="Actin-like ATPase domain"/>
    <property type="match status" value="2"/>
</dbReference>
<keyword evidence="2" id="KW-0132">Cell division</keyword>
<dbReference type="InterPro" id="IPR050696">
    <property type="entry name" value="FtsA/MreB"/>
</dbReference>
<dbReference type="Gene3D" id="3.30.420.40">
    <property type="match status" value="2"/>
</dbReference>
<sequence length="712" mass="78928">MNGNSKVFALDIGTRSVVGLLLEQQNEQFKVLDMVTKEHEERAMLDGQIHDILAVSKVIEYVKTELEKKHGPLTKVCVAAAGRALKTQTAHSTQDIKGKSLFTENDIFLLELAAVQDAQAQLLKNEQDSANQYFCVGYSILRYYLDGQEIGSLLDQKGEIATAEVIATFLPKIVVESLISALQRANLQLEALTLEPIAAINVLIPPSMRRLNVALVDIGAGTSDVAITRDGTVTAYGMVPVAGDEITEGLSDHYLLDFPQAEKAKREMIHKDQITFTDILGFEHTLMKESMIEQIRPYIEKLAKAITDEIKHQNNRQSPRAVMLVGGGSLTPTLTSAIAQYLDLPENRVAIRGVDAISQLQQSDISINGPEFVTPIGIAIAAKQKPIEYVSVTVNELQVRLFDVKKLTIGDSLLAAGISINKLVGKPGLALIVTVNGKHITLPGSLGSAPEIYKNGKPAQSYDSIQNGDTIEVKQGVDGVSASATVRDVIGKDLPSIKLEVNGTTRVIDPTLLINEKKASLDDYLNDRDKIVFNYPSIIKELLTEEEDFTPFVLYLNDENTQFEHFSKKLYVNGKKASLQDGFSPGDVIEWKDGSEATVKMLSVIQNYETKQEISVQYNGQKIVLHKTLLEFYRNGVLLTEEETLANGDHIQLMVRRKEPFIFQDIFRFVEIEKPLGAGSFKLQKNGEESSFYDFIQQGDELDIKWEKKVYQ</sequence>
<keyword evidence="3" id="KW-1185">Reference proteome</keyword>
<dbReference type="InterPro" id="IPR043129">
    <property type="entry name" value="ATPase_NBD"/>
</dbReference>
<accession>A0ABS2P3A4</accession>
<dbReference type="PANTHER" id="PTHR32432:SF3">
    <property type="entry name" value="ETHANOLAMINE UTILIZATION PROTEIN EUTJ"/>
    <property type="match status" value="1"/>
</dbReference>
<comment type="caution">
    <text evidence="2">The sequence shown here is derived from an EMBL/GenBank/DDBJ whole genome shotgun (WGS) entry which is preliminary data.</text>
</comment>
<gene>
    <name evidence="2" type="ORF">JOC95_003224</name>
</gene>
<feature type="domain" description="SHS2" evidence="1">
    <location>
        <begin position="7"/>
        <end position="203"/>
    </location>
</feature>
<dbReference type="EMBL" id="JAFBED010000007">
    <property type="protein sequence ID" value="MBM7621351.1"/>
    <property type="molecule type" value="Genomic_DNA"/>
</dbReference>
<protein>
    <submittedName>
        <fullName evidence="2">Cell division protein FtsA</fullName>
    </submittedName>
</protein>
<dbReference type="Proteomes" id="UP000737402">
    <property type="component" value="Unassembled WGS sequence"/>
</dbReference>
<dbReference type="PANTHER" id="PTHR32432">
    <property type="entry name" value="CELL DIVISION PROTEIN FTSA-RELATED"/>
    <property type="match status" value="1"/>
</dbReference>
<evidence type="ECO:0000259" key="1">
    <source>
        <dbReference type="SMART" id="SM00842"/>
    </source>
</evidence>
<dbReference type="Pfam" id="PF14450">
    <property type="entry name" value="FtsA"/>
    <property type="match status" value="1"/>
</dbReference>
<dbReference type="CDD" id="cd24004">
    <property type="entry name" value="ASKHA_NBD_PilM-like"/>
    <property type="match status" value="1"/>
</dbReference>
<dbReference type="SMART" id="SM00842">
    <property type="entry name" value="FtsA"/>
    <property type="match status" value="1"/>
</dbReference>
<evidence type="ECO:0000313" key="3">
    <source>
        <dbReference type="Proteomes" id="UP000737402"/>
    </source>
</evidence>
<dbReference type="InterPro" id="IPR003494">
    <property type="entry name" value="SHS2_FtsA"/>
</dbReference>
<evidence type="ECO:0000313" key="2">
    <source>
        <dbReference type="EMBL" id="MBM7621351.1"/>
    </source>
</evidence>